<dbReference type="RefSeq" id="WP_010881497.1">
    <property type="nucleotide sequence ID" value="NC_010741.1"/>
</dbReference>
<dbReference type="GeneID" id="93875844"/>
<dbReference type="EMBL" id="CP000805">
    <property type="protein sequence ID" value="ACD70475.1"/>
    <property type="molecule type" value="Genomic_DNA"/>
</dbReference>
<dbReference type="PANTHER" id="PTHR35024:SF4">
    <property type="entry name" value="POLYMER-FORMING CYTOSKELETAL PROTEIN"/>
    <property type="match status" value="1"/>
</dbReference>
<dbReference type="AlphaFoldDB" id="A0A0H3BJM6"/>
<evidence type="ECO:0000313" key="2">
    <source>
        <dbReference type="EMBL" id="ACD70475.1"/>
    </source>
</evidence>
<dbReference type="PATRIC" id="fig|455434.6.peg.45"/>
<gene>
    <name evidence="2" type="ordered locus">TPASS_0048</name>
</gene>
<protein>
    <recommendedName>
        <fullName evidence="4">Polymer-forming cytoskeletal protein</fullName>
    </recommendedName>
</protein>
<dbReference type="PANTHER" id="PTHR35024">
    <property type="entry name" value="HYPOTHETICAL CYTOSOLIC PROTEIN"/>
    <property type="match status" value="1"/>
</dbReference>
<sequence>MAKIERRSMNTLIGAGSRISGNVVVPGSVRIEGDVDGDVITTGHVVIGKRARVRGVIRVGSIIVGGMVEGDIVASEAVQVLPSGVILGAVLTRKIVVDEQAFLDGFCYAVADQEGFNKVLKAYLGRKSIHTSAFGYNKYSKSG</sequence>
<proteinExistence type="inferred from homology"/>
<accession>A0A0H3BJM6</accession>
<comment type="similarity">
    <text evidence="1">Belongs to the bactofilin family.</text>
</comment>
<evidence type="ECO:0000313" key="3">
    <source>
        <dbReference type="Proteomes" id="UP000001202"/>
    </source>
</evidence>
<dbReference type="Pfam" id="PF04519">
    <property type="entry name" value="Bactofilin"/>
    <property type="match status" value="1"/>
</dbReference>
<organism evidence="2 3">
    <name type="scientific">Treponema pallidum subsp. pallidum (strain SS14)</name>
    <dbReference type="NCBI Taxonomy" id="455434"/>
    <lineage>
        <taxon>Bacteria</taxon>
        <taxon>Pseudomonadati</taxon>
        <taxon>Spirochaetota</taxon>
        <taxon>Spirochaetia</taxon>
        <taxon>Spirochaetales</taxon>
        <taxon>Treponemataceae</taxon>
        <taxon>Treponema</taxon>
    </lineage>
</organism>
<reference evidence="2 3" key="1">
    <citation type="journal article" date="2008" name="BMC Microbiol.">
        <title>Complete genome sequence of Treponema pallidum ssp. pallidum strain SS14 determined with oligonucleotide arrays.</title>
        <authorList>
            <person name="Matejkova P."/>
            <person name="Strouhal M."/>
            <person name="Smajs D."/>
            <person name="Norris S.J."/>
            <person name="Palzkill T."/>
            <person name="Petrosino J.F."/>
            <person name="Sodergren E."/>
            <person name="Norton J.E."/>
            <person name="Singh J."/>
            <person name="Richmond T.A."/>
            <person name="Molla M.N."/>
            <person name="Albert T.J."/>
            <person name="Weinstock G.M."/>
        </authorList>
    </citation>
    <scope>NUCLEOTIDE SEQUENCE [LARGE SCALE GENOMIC DNA]</scope>
    <source>
        <strain evidence="2 3">SS14</strain>
    </source>
</reference>
<evidence type="ECO:0000256" key="1">
    <source>
        <dbReference type="ARBA" id="ARBA00044755"/>
    </source>
</evidence>
<name>A0A0H3BJM6_TREPS</name>
<dbReference type="InterPro" id="IPR007607">
    <property type="entry name" value="BacA/B"/>
</dbReference>
<dbReference type="Proteomes" id="UP000001202">
    <property type="component" value="Chromosome"/>
</dbReference>
<evidence type="ECO:0008006" key="4">
    <source>
        <dbReference type="Google" id="ProtNLM"/>
    </source>
</evidence>
<dbReference type="KEGG" id="tpp:TPASS_0048"/>